<organism evidence="2 3">
    <name type="scientific">Candidatus Curtissbacteria bacterium GW2011_GWA2_41_24</name>
    <dbReference type="NCBI Taxonomy" id="1618411"/>
    <lineage>
        <taxon>Bacteria</taxon>
        <taxon>Candidatus Curtissiibacteriota</taxon>
    </lineage>
</organism>
<dbReference type="EMBL" id="LCBC01000001">
    <property type="protein sequence ID" value="KKS05053.1"/>
    <property type="molecule type" value="Genomic_DNA"/>
</dbReference>
<name>A0A0G0YX46_9BACT</name>
<comment type="caution">
    <text evidence="2">The sequence shown here is derived from an EMBL/GenBank/DDBJ whole genome shotgun (WGS) entry which is preliminary data.</text>
</comment>
<evidence type="ECO:0000313" key="3">
    <source>
        <dbReference type="Proteomes" id="UP000034493"/>
    </source>
</evidence>
<accession>A0A0G0YX46</accession>
<dbReference type="Proteomes" id="UP000034493">
    <property type="component" value="Unassembled WGS sequence"/>
</dbReference>
<feature type="region of interest" description="Disordered" evidence="1">
    <location>
        <begin position="1"/>
        <end position="31"/>
    </location>
</feature>
<dbReference type="AlphaFoldDB" id="A0A0G0YX46"/>
<sequence>MSNWRERAEQESLRLASEQEAARQAAGQTERDKEALIQEKLGVFDELGIRRTLAEIQRDIWRGQGTIDDEAAVGKQPEHIEIGLHASSFIRNKSGFGIRSARLLDYTWWAVATEEPNHKEVFGEYLVEGQTHVSMGEYSTDYIRRKGWHDVVDGSKIVGASILPRQIYLSSSLLYYGHYVLVVNGQVSEFLTPNIEKMTNFLDQAFLEYATKADIPDFAASRREAEMEAARIRSRIGEIVR</sequence>
<evidence type="ECO:0000313" key="2">
    <source>
        <dbReference type="EMBL" id="KKS05053.1"/>
    </source>
</evidence>
<proteinExistence type="predicted"/>
<reference evidence="2 3" key="1">
    <citation type="journal article" date="2015" name="Nature">
        <title>rRNA introns, odd ribosomes, and small enigmatic genomes across a large radiation of phyla.</title>
        <authorList>
            <person name="Brown C.T."/>
            <person name="Hug L.A."/>
            <person name="Thomas B.C."/>
            <person name="Sharon I."/>
            <person name="Castelle C.J."/>
            <person name="Singh A."/>
            <person name="Wilkins M.J."/>
            <person name="Williams K.H."/>
            <person name="Banfield J.F."/>
        </authorList>
    </citation>
    <scope>NUCLEOTIDE SEQUENCE [LARGE SCALE GENOMIC DNA]</scope>
</reference>
<feature type="compositionally biased region" description="Basic and acidic residues" evidence="1">
    <location>
        <begin position="1"/>
        <end position="12"/>
    </location>
</feature>
<gene>
    <name evidence="2" type="ORF">UU56_C0001G0020</name>
</gene>
<protein>
    <submittedName>
        <fullName evidence="2">Uncharacterized protein</fullName>
    </submittedName>
</protein>
<evidence type="ECO:0000256" key="1">
    <source>
        <dbReference type="SAM" id="MobiDB-lite"/>
    </source>
</evidence>